<name>A0A8S1ET56_9PELO</name>
<organism evidence="2 3">
    <name type="scientific">Caenorhabditis bovis</name>
    <dbReference type="NCBI Taxonomy" id="2654633"/>
    <lineage>
        <taxon>Eukaryota</taxon>
        <taxon>Metazoa</taxon>
        <taxon>Ecdysozoa</taxon>
        <taxon>Nematoda</taxon>
        <taxon>Chromadorea</taxon>
        <taxon>Rhabditida</taxon>
        <taxon>Rhabditina</taxon>
        <taxon>Rhabditomorpha</taxon>
        <taxon>Rhabditoidea</taxon>
        <taxon>Rhabditidae</taxon>
        <taxon>Peloderinae</taxon>
        <taxon>Caenorhabditis</taxon>
    </lineage>
</organism>
<evidence type="ECO:0000313" key="3">
    <source>
        <dbReference type="Proteomes" id="UP000494206"/>
    </source>
</evidence>
<evidence type="ECO:0000256" key="1">
    <source>
        <dbReference type="SAM" id="SignalP"/>
    </source>
</evidence>
<dbReference type="Proteomes" id="UP000494206">
    <property type="component" value="Unassembled WGS sequence"/>
</dbReference>
<dbReference type="OrthoDB" id="5803824at2759"/>
<protein>
    <submittedName>
        <fullName evidence="2">Uncharacterized protein</fullName>
    </submittedName>
</protein>
<feature type="signal peptide" evidence="1">
    <location>
        <begin position="1"/>
        <end position="19"/>
    </location>
</feature>
<feature type="chain" id="PRO_5035810641" evidence="1">
    <location>
        <begin position="20"/>
        <end position="82"/>
    </location>
</feature>
<sequence length="82" mass="9438">MKFVVILVCVVLLATTANCQMTFTDQWSKKRAMLRNKGADEIDSSWCGEDKQKLIFEEIVRLQKAQTLLIDRLNECSAKKPF</sequence>
<keyword evidence="3" id="KW-1185">Reference proteome</keyword>
<keyword evidence="1" id="KW-0732">Signal</keyword>
<comment type="caution">
    <text evidence="2">The sequence shown here is derived from an EMBL/GenBank/DDBJ whole genome shotgun (WGS) entry which is preliminary data.</text>
</comment>
<proteinExistence type="predicted"/>
<gene>
    <name evidence="2" type="ORF">CBOVIS_LOCUS8888</name>
</gene>
<dbReference type="AlphaFoldDB" id="A0A8S1ET56"/>
<dbReference type="EMBL" id="CADEPM010000005">
    <property type="protein sequence ID" value="CAB3406879.1"/>
    <property type="molecule type" value="Genomic_DNA"/>
</dbReference>
<evidence type="ECO:0000313" key="2">
    <source>
        <dbReference type="EMBL" id="CAB3406879.1"/>
    </source>
</evidence>
<reference evidence="2 3" key="1">
    <citation type="submission" date="2020-04" db="EMBL/GenBank/DDBJ databases">
        <authorList>
            <person name="Laetsch R D."/>
            <person name="Stevens L."/>
            <person name="Kumar S."/>
            <person name="Blaxter L. M."/>
        </authorList>
    </citation>
    <scope>NUCLEOTIDE SEQUENCE [LARGE SCALE GENOMIC DNA]</scope>
</reference>
<accession>A0A8S1ET56</accession>